<feature type="region of interest" description="Disordered" evidence="4">
    <location>
        <begin position="46"/>
        <end position="65"/>
    </location>
</feature>
<reference evidence="6" key="1">
    <citation type="submission" date="2025-08" db="UniProtKB">
        <authorList>
            <consortium name="RefSeq"/>
        </authorList>
    </citation>
    <scope>IDENTIFICATION</scope>
    <source>
        <tissue evidence="6">Whole organism</tissue>
    </source>
</reference>
<dbReference type="KEGG" id="hazt:108679947"/>
<proteinExistence type="inferred from homology"/>
<dbReference type="PANTHER" id="PTHR13031">
    <property type="entry name" value="RIBONUCLEASE P SUBUNIT P30"/>
    <property type="match status" value="1"/>
</dbReference>
<organism evidence="5 6">
    <name type="scientific">Hyalella azteca</name>
    <name type="common">Amphipod</name>
    <dbReference type="NCBI Taxonomy" id="294128"/>
    <lineage>
        <taxon>Eukaryota</taxon>
        <taxon>Metazoa</taxon>
        <taxon>Ecdysozoa</taxon>
        <taxon>Arthropoda</taxon>
        <taxon>Crustacea</taxon>
        <taxon>Multicrustacea</taxon>
        <taxon>Malacostraca</taxon>
        <taxon>Eumalacostraca</taxon>
        <taxon>Peracarida</taxon>
        <taxon>Amphipoda</taxon>
        <taxon>Senticaudata</taxon>
        <taxon>Talitrida</taxon>
        <taxon>Talitroidea</taxon>
        <taxon>Hyalellidae</taxon>
        <taxon>Hyalella</taxon>
    </lineage>
</organism>
<dbReference type="GO" id="GO:0005655">
    <property type="term" value="C:nucleolar ribonuclease P complex"/>
    <property type="evidence" value="ECO:0007669"/>
    <property type="project" value="TreeGrafter"/>
</dbReference>
<protein>
    <submittedName>
        <fullName evidence="6">Ribonuclease P protein subunit drpp30</fullName>
    </submittedName>
</protein>
<evidence type="ECO:0000313" key="5">
    <source>
        <dbReference type="Proteomes" id="UP000694843"/>
    </source>
</evidence>
<dbReference type="Gene3D" id="3.20.20.140">
    <property type="entry name" value="Metal-dependent hydrolases"/>
    <property type="match status" value="1"/>
</dbReference>
<evidence type="ECO:0000256" key="4">
    <source>
        <dbReference type="SAM" id="MobiDB-lite"/>
    </source>
</evidence>
<evidence type="ECO:0000256" key="2">
    <source>
        <dbReference type="ARBA" id="ARBA00007331"/>
    </source>
</evidence>
<dbReference type="AlphaFoldDB" id="A0A8B7PDG5"/>
<comment type="similarity">
    <text evidence="2">Belongs to the eukaryotic/archaeal RNase P protein component 3 family.</text>
</comment>
<dbReference type="InterPro" id="IPR002738">
    <property type="entry name" value="RNase_P_p30"/>
</dbReference>
<dbReference type="InterPro" id="IPR016195">
    <property type="entry name" value="Pol/histidinol_Pase-like"/>
</dbReference>
<evidence type="ECO:0000256" key="3">
    <source>
        <dbReference type="ARBA" id="ARBA00022694"/>
    </source>
</evidence>
<dbReference type="RefSeq" id="XP_018024184.1">
    <property type="nucleotide sequence ID" value="XM_018168695.2"/>
</dbReference>
<dbReference type="GO" id="GO:0003723">
    <property type="term" value="F:RNA binding"/>
    <property type="evidence" value="ECO:0007669"/>
    <property type="project" value="TreeGrafter"/>
</dbReference>
<dbReference type="GO" id="GO:0008033">
    <property type="term" value="P:tRNA processing"/>
    <property type="evidence" value="ECO:0007669"/>
    <property type="project" value="UniProtKB-KW"/>
</dbReference>
<keyword evidence="3" id="KW-0819">tRNA processing</keyword>
<dbReference type="OrthoDB" id="17948at2759"/>
<dbReference type="SUPFAM" id="SSF89550">
    <property type="entry name" value="PHP domain-like"/>
    <property type="match status" value="1"/>
</dbReference>
<dbReference type="Pfam" id="PF01876">
    <property type="entry name" value="RNase_P_p30"/>
    <property type="match status" value="1"/>
</dbReference>
<accession>A0A8B7PDG5</accession>
<feature type="compositionally biased region" description="Basic and acidic residues" evidence="4">
    <location>
        <begin position="48"/>
        <end position="60"/>
    </location>
</feature>
<gene>
    <name evidence="6" type="primary">LOC108679947</name>
</gene>
<sequence>MQKKAVGYCDLNILSDSKDLKKTVLEALRLGFQTIAINTVVHTEPSYEESKSNKKKDSGNKGDQCIIPAPTRVSLSPDDLKQYGIAEEPVLLSRLTLVYKDTTRPFLHKAKAAIEEYDVVAFTPLSEEAFKQVCQSLMYVDIICLDPDSQLCSSKLPRNLCRLAVERDMYFELQYGPCIGSRNISSWQSTIRLGHLLSDYINSRNVIVTSATASPEPIRSPADVIAMARFFGLSLGAAHSSVSALCHDTVHCALQRRAGANKCNVLIDFGDNVSKDNVANRKNAPKRKAGEML</sequence>
<evidence type="ECO:0000313" key="6">
    <source>
        <dbReference type="RefSeq" id="XP_018024184.1"/>
    </source>
</evidence>
<dbReference type="PANTHER" id="PTHR13031:SF0">
    <property type="entry name" value="RIBONUCLEASE P PROTEIN SUBUNIT P30"/>
    <property type="match status" value="1"/>
</dbReference>
<dbReference type="Proteomes" id="UP000694843">
    <property type="component" value="Unplaced"/>
</dbReference>
<keyword evidence="5" id="KW-1185">Reference proteome</keyword>
<evidence type="ECO:0000256" key="1">
    <source>
        <dbReference type="ARBA" id="ARBA00004123"/>
    </source>
</evidence>
<dbReference type="OMA" id="AEMNIRH"/>
<name>A0A8B7PDG5_HYAAZ</name>
<comment type="subcellular location">
    <subcellularLocation>
        <location evidence="1">Nucleus</location>
    </subcellularLocation>
</comment>
<dbReference type="GeneID" id="108679947"/>